<sequence length="360" mass="38898">MRIALEPEPITFNQVRQPATSHTTVEVTVEREGAEESLAHCTIAEGERKLDLGLWYFEQDLMDFNEDIYADMPPHIPPSSELSIDPEISVCPDLSACLDFPCTVPLLLHPLISASATPPLSPNSPSAHPQQVAGLLVSIASESWTPPRPSDPEALPWLLAPSSPPSPIGPPAPLGSLFPPAPPWSVVIHHRLRASLLWLRLVTPSHRLRWASPSLQLHFSPLSLRPLALRILCVAWTRRLSVSASGSTSTCSAAVGRPPEVVSPSSTMAPPSVAFTVGRHHGCGIGLAWLLQLRVLLAPPWLLPPSDPPWTHLSPPWLLPPSSSPWTLFVVLLPGVRPLPEPPPTLTSCCHPMSTPLSTS</sequence>
<comment type="caution">
    <text evidence="1">The sequence shown here is derived from an EMBL/GenBank/DDBJ whole genome shotgun (WGS) entry which is preliminary data.</text>
</comment>
<dbReference type="EMBL" id="JACTAM010000005">
    <property type="protein sequence ID" value="KAI2664127.1"/>
    <property type="molecule type" value="Genomic_DNA"/>
</dbReference>
<reference evidence="1 2" key="1">
    <citation type="submission" date="2022-01" db="EMBL/GenBank/DDBJ databases">
        <title>A high-quality chromosome-level genome assembly of rohu carp, Labeo rohita.</title>
        <authorList>
            <person name="Arick M.A. II"/>
            <person name="Hsu C.-Y."/>
            <person name="Magbanua Z."/>
            <person name="Pechanova O."/>
            <person name="Grover C."/>
            <person name="Miller E."/>
            <person name="Thrash A."/>
            <person name="Ezzel L."/>
            <person name="Alam S."/>
            <person name="Benzie J."/>
            <person name="Hamilton M."/>
            <person name="Karsi A."/>
            <person name="Lawrence M.L."/>
            <person name="Peterson D.G."/>
        </authorList>
    </citation>
    <scope>NUCLEOTIDE SEQUENCE [LARGE SCALE GENOMIC DNA]</scope>
    <source>
        <strain evidence="2">BAU-BD-2019</strain>
        <tissue evidence="1">Blood</tissue>
    </source>
</reference>
<keyword evidence="2" id="KW-1185">Reference proteome</keyword>
<keyword evidence="1" id="KW-0378">Hydrolase</keyword>
<protein>
    <submittedName>
        <fullName evidence="1">A disintegrin and metalloproteinase with thrombospondin motifs 20</fullName>
    </submittedName>
</protein>
<keyword evidence="1" id="KW-0482">Metalloprotease</keyword>
<dbReference type="Proteomes" id="UP000830375">
    <property type="component" value="Unassembled WGS sequence"/>
</dbReference>
<dbReference type="GO" id="GO:0008237">
    <property type="term" value="F:metallopeptidase activity"/>
    <property type="evidence" value="ECO:0007669"/>
    <property type="project" value="UniProtKB-KW"/>
</dbReference>
<accession>A0ABQ8MMR2</accession>
<proteinExistence type="predicted"/>
<keyword evidence="1" id="KW-0645">Protease</keyword>
<evidence type="ECO:0000313" key="1">
    <source>
        <dbReference type="EMBL" id="KAI2664127.1"/>
    </source>
</evidence>
<gene>
    <name evidence="1" type="ORF">H4Q32_002258</name>
</gene>
<organism evidence="1 2">
    <name type="scientific">Labeo rohita</name>
    <name type="common">Indian major carp</name>
    <name type="synonym">Cyprinus rohita</name>
    <dbReference type="NCBI Taxonomy" id="84645"/>
    <lineage>
        <taxon>Eukaryota</taxon>
        <taxon>Metazoa</taxon>
        <taxon>Chordata</taxon>
        <taxon>Craniata</taxon>
        <taxon>Vertebrata</taxon>
        <taxon>Euteleostomi</taxon>
        <taxon>Actinopterygii</taxon>
        <taxon>Neopterygii</taxon>
        <taxon>Teleostei</taxon>
        <taxon>Ostariophysi</taxon>
        <taxon>Cypriniformes</taxon>
        <taxon>Cyprinidae</taxon>
        <taxon>Labeoninae</taxon>
        <taxon>Labeonini</taxon>
        <taxon>Labeo</taxon>
    </lineage>
</organism>
<evidence type="ECO:0000313" key="2">
    <source>
        <dbReference type="Proteomes" id="UP000830375"/>
    </source>
</evidence>
<name>A0ABQ8MMR2_LABRO</name>